<keyword evidence="2" id="KW-1185">Reference proteome</keyword>
<evidence type="ECO:0000313" key="1">
    <source>
        <dbReference type="EMBL" id="GAP33442.1"/>
    </source>
</evidence>
<name>A0ABC9Z738_9NOCA</name>
<accession>A0ABC9Z738</accession>
<protein>
    <submittedName>
        <fullName evidence="1">Uncharacterized protein</fullName>
    </submittedName>
</protein>
<evidence type="ECO:0000313" key="2">
    <source>
        <dbReference type="Proteomes" id="UP000037179"/>
    </source>
</evidence>
<reference evidence="2" key="1">
    <citation type="submission" date="2015-07" db="EMBL/GenBank/DDBJ databases">
        <title>Nocardia seriolae U-1 whole genome shotgun sequence.</title>
        <authorList>
            <person name="Imajoh M."/>
            <person name="Fukumoto Y."/>
            <person name="Sukeda M."/>
            <person name="Yamane J."/>
            <person name="Yamasaki K."/>
            <person name="Shimizu M."/>
            <person name="Ohnishi K."/>
            <person name="Oshima S."/>
        </authorList>
    </citation>
    <scope>NUCLEOTIDE SEQUENCE [LARGE SCALE GENOMIC DNA]</scope>
    <source>
        <strain evidence="2">U-1</strain>
    </source>
</reference>
<dbReference type="EMBL" id="BBYQ01000269">
    <property type="protein sequence ID" value="GAP33442.1"/>
    <property type="molecule type" value="Genomic_DNA"/>
</dbReference>
<reference evidence="1 2" key="2">
    <citation type="journal article" date="2016" name="Genome Announc.">
        <title>Draft Genome Sequence of Erythromycin- and Oxytetracycline-Sensitive Nocardia seriolae Strain U-1 (NBRC 110359).</title>
        <authorList>
            <person name="Imajoh M."/>
            <person name="Sukeda M."/>
            <person name="Shimizu M."/>
            <person name="Yamane J."/>
            <person name="Ohnishi K."/>
            <person name="Oshima S."/>
        </authorList>
    </citation>
    <scope>NUCLEOTIDE SEQUENCE [LARGE SCALE GENOMIC DNA]</scope>
    <source>
        <strain evidence="1 2">U-1</strain>
    </source>
</reference>
<dbReference type="AlphaFoldDB" id="A0ABC9Z738"/>
<organism evidence="1 2">
    <name type="scientific">Nocardia seriolae</name>
    <dbReference type="NCBI Taxonomy" id="37332"/>
    <lineage>
        <taxon>Bacteria</taxon>
        <taxon>Bacillati</taxon>
        <taxon>Actinomycetota</taxon>
        <taxon>Actinomycetes</taxon>
        <taxon>Mycobacteriales</taxon>
        <taxon>Nocardiaceae</taxon>
        <taxon>Nocardia</taxon>
    </lineage>
</organism>
<dbReference type="Proteomes" id="UP000037179">
    <property type="component" value="Unassembled WGS sequence"/>
</dbReference>
<comment type="caution">
    <text evidence="1">The sequence shown here is derived from an EMBL/GenBank/DDBJ whole genome shotgun (WGS) entry which is preliminary data.</text>
</comment>
<gene>
    <name evidence="1" type="ORF">NSK11_contig00269-0001</name>
</gene>
<sequence length="60" mass="6306">MGGKVIAEGGGLVGETVTRQLHTVTGVAREADDDPFQFLDRQFLSGAAVSGRLRHGVVLL</sequence>
<proteinExistence type="predicted"/>